<protein>
    <submittedName>
        <fullName evidence="2">Rhodanese-like domain-containing protein</fullName>
    </submittedName>
</protein>
<dbReference type="EMBL" id="JAAKDE010000010">
    <property type="protein sequence ID" value="MBA2132962.1"/>
    <property type="molecule type" value="Genomic_DNA"/>
</dbReference>
<name>A0A8J6LS38_9FIRM</name>
<feature type="domain" description="Rhodanese" evidence="1">
    <location>
        <begin position="49"/>
        <end position="137"/>
    </location>
</feature>
<accession>A0A8J6LS38</accession>
<evidence type="ECO:0000313" key="2">
    <source>
        <dbReference type="EMBL" id="MBA2132962.1"/>
    </source>
</evidence>
<dbReference type="PROSITE" id="PS50206">
    <property type="entry name" value="RHODANESE_3"/>
    <property type="match status" value="1"/>
</dbReference>
<dbReference type="PANTHER" id="PTHR43031">
    <property type="entry name" value="FAD-DEPENDENT OXIDOREDUCTASE"/>
    <property type="match status" value="1"/>
</dbReference>
<dbReference type="Proteomes" id="UP000657177">
    <property type="component" value="Unassembled WGS sequence"/>
</dbReference>
<evidence type="ECO:0000259" key="1">
    <source>
        <dbReference type="PROSITE" id="PS50206"/>
    </source>
</evidence>
<dbReference type="InterPro" id="IPR050229">
    <property type="entry name" value="GlpE_sulfurtransferase"/>
</dbReference>
<dbReference type="SUPFAM" id="SSF52821">
    <property type="entry name" value="Rhodanese/Cell cycle control phosphatase"/>
    <property type="match status" value="1"/>
</dbReference>
<gene>
    <name evidence="2" type="ORF">G5B42_05315</name>
</gene>
<keyword evidence="3" id="KW-1185">Reference proteome</keyword>
<dbReference type="AlphaFoldDB" id="A0A8J6LS38"/>
<dbReference type="InterPro" id="IPR036873">
    <property type="entry name" value="Rhodanese-like_dom_sf"/>
</dbReference>
<dbReference type="SMART" id="SM00450">
    <property type="entry name" value="RHOD"/>
    <property type="match status" value="1"/>
</dbReference>
<sequence length="138" mass="14820">MVGGGWPQAGAGGDDRQVIRAAVAAYFERMPDDLYKIPEAELKALIDQDDPDIFILDIRAAADYAAGHIKGAVNIPFAEVGKNLNKLPTDRMIIVYCYTGQTGGQTTAALNLAGYRARSLNGGMNNGWLKMGYPVVTD</sequence>
<dbReference type="InterPro" id="IPR001763">
    <property type="entry name" value="Rhodanese-like_dom"/>
</dbReference>
<evidence type="ECO:0000313" key="3">
    <source>
        <dbReference type="Proteomes" id="UP000657177"/>
    </source>
</evidence>
<dbReference type="Pfam" id="PF00581">
    <property type="entry name" value="Rhodanese"/>
    <property type="match status" value="1"/>
</dbReference>
<reference evidence="2" key="1">
    <citation type="submission" date="2020-06" db="EMBL/GenBank/DDBJ databases">
        <title>Novel chitinolytic bacterium.</title>
        <authorList>
            <person name="Ungkulpasvich U."/>
            <person name="Kosugi A."/>
            <person name="Uke A."/>
        </authorList>
    </citation>
    <scope>NUCLEOTIDE SEQUENCE</scope>
    <source>
        <strain evidence="2">UUS1-1</strain>
    </source>
</reference>
<organism evidence="2 3">
    <name type="scientific">Capillibacterium thermochitinicola</name>
    <dbReference type="NCBI Taxonomy" id="2699427"/>
    <lineage>
        <taxon>Bacteria</taxon>
        <taxon>Bacillati</taxon>
        <taxon>Bacillota</taxon>
        <taxon>Capillibacterium</taxon>
    </lineage>
</organism>
<proteinExistence type="predicted"/>
<dbReference type="PANTHER" id="PTHR43031:SF16">
    <property type="entry name" value="OXIDOREDUCTASE"/>
    <property type="match status" value="1"/>
</dbReference>
<dbReference type="Gene3D" id="3.40.250.10">
    <property type="entry name" value="Rhodanese-like domain"/>
    <property type="match status" value="1"/>
</dbReference>
<comment type="caution">
    <text evidence="2">The sequence shown here is derived from an EMBL/GenBank/DDBJ whole genome shotgun (WGS) entry which is preliminary data.</text>
</comment>
<dbReference type="CDD" id="cd00158">
    <property type="entry name" value="RHOD"/>
    <property type="match status" value="1"/>
</dbReference>